<feature type="region of interest" description="Disordered" evidence="1">
    <location>
        <begin position="15"/>
        <end position="52"/>
    </location>
</feature>
<protein>
    <submittedName>
        <fullName evidence="2">Uncharacterized protein</fullName>
    </submittedName>
</protein>
<dbReference type="EMBL" id="BARS01011020">
    <property type="protein sequence ID" value="GAF99017.1"/>
    <property type="molecule type" value="Genomic_DNA"/>
</dbReference>
<evidence type="ECO:0000256" key="1">
    <source>
        <dbReference type="SAM" id="MobiDB-lite"/>
    </source>
</evidence>
<reference evidence="2" key="1">
    <citation type="journal article" date="2014" name="Front. Microbiol.">
        <title>High frequency of phylogenetically diverse reductive dehalogenase-homologous genes in deep subseafloor sedimentary metagenomes.</title>
        <authorList>
            <person name="Kawai M."/>
            <person name="Futagami T."/>
            <person name="Toyoda A."/>
            <person name="Takaki Y."/>
            <person name="Nishi S."/>
            <person name="Hori S."/>
            <person name="Arai W."/>
            <person name="Tsubouchi T."/>
            <person name="Morono Y."/>
            <person name="Uchiyama I."/>
            <person name="Ito T."/>
            <person name="Fujiyama A."/>
            <person name="Inagaki F."/>
            <person name="Takami H."/>
        </authorList>
    </citation>
    <scope>NUCLEOTIDE SEQUENCE</scope>
    <source>
        <strain evidence="2">Expedition CK06-06</strain>
    </source>
</reference>
<accession>X0UF66</accession>
<dbReference type="AlphaFoldDB" id="X0UF66"/>
<name>X0UF66_9ZZZZ</name>
<evidence type="ECO:0000313" key="2">
    <source>
        <dbReference type="EMBL" id="GAF99017.1"/>
    </source>
</evidence>
<proteinExistence type="predicted"/>
<organism evidence="2">
    <name type="scientific">marine sediment metagenome</name>
    <dbReference type="NCBI Taxonomy" id="412755"/>
    <lineage>
        <taxon>unclassified sequences</taxon>
        <taxon>metagenomes</taxon>
        <taxon>ecological metagenomes</taxon>
    </lineage>
</organism>
<feature type="compositionally biased region" description="Basic residues" evidence="1">
    <location>
        <begin position="18"/>
        <end position="43"/>
    </location>
</feature>
<comment type="caution">
    <text evidence="2">The sequence shown here is derived from an EMBL/GenBank/DDBJ whole genome shotgun (WGS) entry which is preliminary data.</text>
</comment>
<gene>
    <name evidence="2" type="ORF">S01H1_20202</name>
</gene>
<sequence>MYDCAGEKTRIDEFLSIKNKKKQKKTKKNKKKQKKPKNQKKPPKNLFNMKTQKQKIEVLWFDK</sequence>